<keyword evidence="2" id="KW-1185">Reference proteome</keyword>
<proteinExistence type="predicted"/>
<dbReference type="InParanoid" id="M1DHG4"/>
<accession>M1DHG4</accession>
<reference evidence="2" key="1">
    <citation type="journal article" date="2011" name="Nature">
        <title>Genome sequence and analysis of the tuber crop potato.</title>
        <authorList>
            <consortium name="The Potato Genome Sequencing Consortium"/>
        </authorList>
    </citation>
    <scope>NUCLEOTIDE SEQUENCE [LARGE SCALE GENOMIC DNA]</scope>
    <source>
        <strain evidence="2">cv. DM1-3 516 R44</strain>
    </source>
</reference>
<protein>
    <submittedName>
        <fullName evidence="1">Uncharacterized protein</fullName>
    </submittedName>
</protein>
<dbReference type="PaxDb" id="4113-PGSC0003DMT400089105"/>
<dbReference type="Proteomes" id="UP000011115">
    <property type="component" value="Unassembled WGS sequence"/>
</dbReference>
<dbReference type="Gramene" id="PGSC0003DMT400089105">
    <property type="protein sequence ID" value="PGSC0003DMT400089105"/>
    <property type="gene ID" value="PGSC0003DMG400038676"/>
</dbReference>
<dbReference type="AlphaFoldDB" id="M1DHG4"/>
<organism evidence="1 2">
    <name type="scientific">Solanum tuberosum</name>
    <name type="common">Potato</name>
    <dbReference type="NCBI Taxonomy" id="4113"/>
    <lineage>
        <taxon>Eukaryota</taxon>
        <taxon>Viridiplantae</taxon>
        <taxon>Streptophyta</taxon>
        <taxon>Embryophyta</taxon>
        <taxon>Tracheophyta</taxon>
        <taxon>Spermatophyta</taxon>
        <taxon>Magnoliopsida</taxon>
        <taxon>eudicotyledons</taxon>
        <taxon>Gunneridae</taxon>
        <taxon>Pentapetalae</taxon>
        <taxon>asterids</taxon>
        <taxon>lamiids</taxon>
        <taxon>Solanales</taxon>
        <taxon>Solanaceae</taxon>
        <taxon>Solanoideae</taxon>
        <taxon>Solaneae</taxon>
        <taxon>Solanum</taxon>
    </lineage>
</organism>
<dbReference type="HOGENOM" id="CLU_1613700_0_0_1"/>
<sequence length="165" mass="18826">MDDKLAIIEAENLSVLNDIPFNKKSKRDRYVRQNENFIGSHSVVRQNEKDLPHISSHNVGSDLSLSFNKDLQKIAQEVVNVRKISFITAATNPIDPSFEFGVGRVNLMDWFYPLTYSGHPWNDLEIPIAEKDDYVQFSVLEEAMTGLVPTEELDFDTDTSRSQGY</sequence>
<dbReference type="EnsemblPlants" id="PGSC0003DMT400089105">
    <property type="protein sequence ID" value="PGSC0003DMT400089105"/>
    <property type="gene ID" value="PGSC0003DMG400038676"/>
</dbReference>
<name>M1DHG4_SOLTU</name>
<evidence type="ECO:0000313" key="2">
    <source>
        <dbReference type="Proteomes" id="UP000011115"/>
    </source>
</evidence>
<reference evidence="1" key="2">
    <citation type="submission" date="2015-06" db="UniProtKB">
        <authorList>
            <consortium name="EnsemblPlants"/>
        </authorList>
    </citation>
    <scope>IDENTIFICATION</scope>
    <source>
        <strain evidence="1">DM1-3 516 R44</strain>
    </source>
</reference>
<evidence type="ECO:0000313" key="1">
    <source>
        <dbReference type="EnsemblPlants" id="PGSC0003DMT400089105"/>
    </source>
</evidence>